<name>A0A5C4U631_9CORY</name>
<dbReference type="Pfam" id="PF03485">
    <property type="entry name" value="Arg_tRNA_synt_N"/>
    <property type="match status" value="1"/>
</dbReference>
<keyword evidence="4" id="KW-0436">Ligase</keyword>
<evidence type="ECO:0000256" key="2">
    <source>
        <dbReference type="ARBA" id="ARBA00012837"/>
    </source>
</evidence>
<dbReference type="Gene3D" id="3.40.50.620">
    <property type="entry name" value="HUPs"/>
    <property type="match status" value="1"/>
</dbReference>
<dbReference type="SMART" id="SM00836">
    <property type="entry name" value="DALR_1"/>
    <property type="match status" value="1"/>
</dbReference>
<evidence type="ECO:0000313" key="10">
    <source>
        <dbReference type="EMBL" id="TNL99708.1"/>
    </source>
</evidence>
<keyword evidence="5" id="KW-0547">Nucleotide-binding</keyword>
<dbReference type="InterPro" id="IPR014729">
    <property type="entry name" value="Rossmann-like_a/b/a_fold"/>
</dbReference>
<keyword evidence="11" id="KW-1185">Reference proteome</keyword>
<protein>
    <recommendedName>
        <fullName evidence="3">Arginine--tRNA ligase</fullName>
        <ecNumber evidence="2">6.1.1.19</ecNumber>
    </recommendedName>
</protein>
<keyword evidence="6" id="KW-0067">ATP-binding</keyword>
<evidence type="ECO:0000259" key="8">
    <source>
        <dbReference type="SMART" id="SM00836"/>
    </source>
</evidence>
<dbReference type="PANTHER" id="PTHR11956:SF5">
    <property type="entry name" value="ARGININE--TRNA LIGASE, CYTOPLASMIC"/>
    <property type="match status" value="1"/>
</dbReference>
<dbReference type="Proteomes" id="UP000312032">
    <property type="component" value="Unassembled WGS sequence"/>
</dbReference>
<dbReference type="AlphaFoldDB" id="A0A5C4U631"/>
<feature type="domain" description="DALR anticodon binding" evidence="8">
    <location>
        <begin position="261"/>
        <end position="382"/>
    </location>
</feature>
<dbReference type="OrthoDB" id="9803211at2"/>
<evidence type="ECO:0000256" key="6">
    <source>
        <dbReference type="ARBA" id="ARBA00022840"/>
    </source>
</evidence>
<dbReference type="PANTHER" id="PTHR11956">
    <property type="entry name" value="ARGINYL-TRNA SYNTHETASE"/>
    <property type="match status" value="1"/>
</dbReference>
<evidence type="ECO:0000256" key="3">
    <source>
        <dbReference type="ARBA" id="ARBA00020262"/>
    </source>
</evidence>
<dbReference type="GO" id="GO:0004814">
    <property type="term" value="F:arginine-tRNA ligase activity"/>
    <property type="evidence" value="ECO:0007669"/>
    <property type="project" value="UniProtKB-EC"/>
</dbReference>
<evidence type="ECO:0000256" key="5">
    <source>
        <dbReference type="ARBA" id="ARBA00022741"/>
    </source>
</evidence>
<accession>A0A5C4U631</accession>
<dbReference type="InterPro" id="IPR009080">
    <property type="entry name" value="tRNAsynth_Ia_anticodon-bd"/>
</dbReference>
<dbReference type="RefSeq" id="WP_139464624.1">
    <property type="nucleotide sequence ID" value="NZ_VDHJ01000002.1"/>
</dbReference>
<dbReference type="InterPro" id="IPR008909">
    <property type="entry name" value="DALR_anticod-bd"/>
</dbReference>
<dbReference type="InterPro" id="IPR005148">
    <property type="entry name" value="Arg-tRNA-synth_N"/>
</dbReference>
<sequence>MTPADLADLVHRVAHQVLVAQGIDPSIVPKRVVVTRPRNPAHGDYATNVAMQIASRTGMRSVELAERIASGLNSREEISRAAVAGPGFLNISIAPLAHNALVKQILEAGPAYGEGPEFRDHSYAVCVEVSPADAGGDLRAAQLAVVADTLGRALELAGARVSRKYVISPRGTSEFAESLGELGVPVTSTSGGDVTIEAHQLNHARLTFSGGKNVDTLAQLVQELGIDGARYCFVHAGTGATARTDTRRWSRQSTENPLYWVQFCHARMSWVERTANALGYEGSVVGNQLPAHPCEEELLRVLGDLPEVVASVTRRGEVHRVTRYAEELAQAWESFYASCQVLPKAGQAWDEMWSARVTLTRAARVAMANVLHVIGISAPERM</sequence>
<evidence type="ECO:0000259" key="9">
    <source>
        <dbReference type="SMART" id="SM01016"/>
    </source>
</evidence>
<dbReference type="EMBL" id="VDHJ01000002">
    <property type="protein sequence ID" value="TNL99708.1"/>
    <property type="molecule type" value="Genomic_DNA"/>
</dbReference>
<dbReference type="SUPFAM" id="SSF55190">
    <property type="entry name" value="Arginyl-tRNA synthetase (ArgRS), N-terminal 'additional' domain"/>
    <property type="match status" value="1"/>
</dbReference>
<gene>
    <name evidence="10" type="ORF">FHE74_01310</name>
</gene>
<dbReference type="SMART" id="SM01016">
    <property type="entry name" value="Arg_tRNA_synt_N"/>
    <property type="match status" value="1"/>
</dbReference>
<evidence type="ECO:0000256" key="4">
    <source>
        <dbReference type="ARBA" id="ARBA00022598"/>
    </source>
</evidence>
<evidence type="ECO:0000313" key="11">
    <source>
        <dbReference type="Proteomes" id="UP000312032"/>
    </source>
</evidence>
<dbReference type="Gene3D" id="3.30.1360.70">
    <property type="entry name" value="Arginyl tRNA synthetase N-terminal domain"/>
    <property type="match status" value="1"/>
</dbReference>
<comment type="catalytic activity">
    <reaction evidence="7">
        <text>tRNA(Arg) + L-arginine + ATP = L-arginyl-tRNA(Arg) + AMP + diphosphate</text>
        <dbReference type="Rhea" id="RHEA:20301"/>
        <dbReference type="Rhea" id="RHEA-COMP:9658"/>
        <dbReference type="Rhea" id="RHEA-COMP:9673"/>
        <dbReference type="ChEBI" id="CHEBI:30616"/>
        <dbReference type="ChEBI" id="CHEBI:32682"/>
        <dbReference type="ChEBI" id="CHEBI:33019"/>
        <dbReference type="ChEBI" id="CHEBI:78442"/>
        <dbReference type="ChEBI" id="CHEBI:78513"/>
        <dbReference type="ChEBI" id="CHEBI:456215"/>
        <dbReference type="EC" id="6.1.1.19"/>
    </reaction>
</comment>
<dbReference type="InterPro" id="IPR001278">
    <property type="entry name" value="Arg-tRNA-ligase"/>
</dbReference>
<dbReference type="GO" id="GO:0005524">
    <property type="term" value="F:ATP binding"/>
    <property type="evidence" value="ECO:0007669"/>
    <property type="project" value="UniProtKB-KW"/>
</dbReference>
<evidence type="ECO:0000256" key="1">
    <source>
        <dbReference type="ARBA" id="ARBA00005594"/>
    </source>
</evidence>
<dbReference type="Gene3D" id="1.10.730.10">
    <property type="entry name" value="Isoleucyl-tRNA Synthetase, Domain 1"/>
    <property type="match status" value="1"/>
</dbReference>
<comment type="similarity">
    <text evidence="1">Belongs to the class-I aminoacyl-tRNA synthetase family.</text>
</comment>
<dbReference type="GO" id="GO:0005737">
    <property type="term" value="C:cytoplasm"/>
    <property type="evidence" value="ECO:0007669"/>
    <property type="project" value="InterPro"/>
</dbReference>
<comment type="caution">
    <text evidence="10">The sequence shown here is derived from an EMBL/GenBank/DDBJ whole genome shotgun (WGS) entry which is preliminary data.</text>
</comment>
<dbReference type="Pfam" id="PF05746">
    <property type="entry name" value="DALR_1"/>
    <property type="match status" value="1"/>
</dbReference>
<dbReference type="EC" id="6.1.1.19" evidence="2"/>
<dbReference type="GO" id="GO:0006420">
    <property type="term" value="P:arginyl-tRNA aminoacylation"/>
    <property type="evidence" value="ECO:0007669"/>
    <property type="project" value="InterPro"/>
</dbReference>
<dbReference type="InterPro" id="IPR036695">
    <property type="entry name" value="Arg-tRNA-synth_N_sf"/>
</dbReference>
<reference evidence="10 11" key="1">
    <citation type="submission" date="2019-06" db="EMBL/GenBank/DDBJ databases">
        <authorList>
            <person name="Li J."/>
        </authorList>
    </citation>
    <scope>NUCLEOTIDE SEQUENCE [LARGE SCALE GENOMIC DNA]</scope>
    <source>
        <strain evidence="10 11">LMG 28165</strain>
    </source>
</reference>
<feature type="domain" description="Arginyl tRNA synthetase N-terminal" evidence="9">
    <location>
        <begin position="4"/>
        <end position="93"/>
    </location>
</feature>
<organism evidence="10 11">
    <name type="scientific">Corynebacterium tapiri</name>
    <dbReference type="NCBI Taxonomy" id="1448266"/>
    <lineage>
        <taxon>Bacteria</taxon>
        <taxon>Bacillati</taxon>
        <taxon>Actinomycetota</taxon>
        <taxon>Actinomycetes</taxon>
        <taxon>Mycobacteriales</taxon>
        <taxon>Corynebacteriaceae</taxon>
        <taxon>Corynebacterium</taxon>
    </lineage>
</organism>
<proteinExistence type="inferred from homology"/>
<dbReference type="SUPFAM" id="SSF47323">
    <property type="entry name" value="Anticodon-binding domain of a subclass of class I aminoacyl-tRNA synthetases"/>
    <property type="match status" value="1"/>
</dbReference>
<evidence type="ECO:0000256" key="7">
    <source>
        <dbReference type="ARBA" id="ARBA00049339"/>
    </source>
</evidence>